<organism evidence="1 2">
    <name type="scientific">Smallanthus sonchifolius</name>
    <dbReference type="NCBI Taxonomy" id="185202"/>
    <lineage>
        <taxon>Eukaryota</taxon>
        <taxon>Viridiplantae</taxon>
        <taxon>Streptophyta</taxon>
        <taxon>Embryophyta</taxon>
        <taxon>Tracheophyta</taxon>
        <taxon>Spermatophyta</taxon>
        <taxon>Magnoliopsida</taxon>
        <taxon>eudicotyledons</taxon>
        <taxon>Gunneridae</taxon>
        <taxon>Pentapetalae</taxon>
        <taxon>asterids</taxon>
        <taxon>campanulids</taxon>
        <taxon>Asterales</taxon>
        <taxon>Asteraceae</taxon>
        <taxon>Asteroideae</taxon>
        <taxon>Heliantheae alliance</taxon>
        <taxon>Millerieae</taxon>
        <taxon>Smallanthus</taxon>
    </lineage>
</organism>
<reference evidence="2" key="1">
    <citation type="journal article" date="2022" name="Mol. Ecol. Resour.">
        <title>The genomes of chicory, endive, great burdock and yacon provide insights into Asteraceae palaeo-polyploidization history and plant inulin production.</title>
        <authorList>
            <person name="Fan W."/>
            <person name="Wang S."/>
            <person name="Wang H."/>
            <person name="Wang A."/>
            <person name="Jiang F."/>
            <person name="Liu H."/>
            <person name="Zhao H."/>
            <person name="Xu D."/>
            <person name="Zhang Y."/>
        </authorList>
    </citation>
    <scope>NUCLEOTIDE SEQUENCE [LARGE SCALE GENOMIC DNA]</scope>
    <source>
        <strain evidence="2">cv. Yunnan</strain>
    </source>
</reference>
<comment type="caution">
    <text evidence="1">The sequence shown here is derived from an EMBL/GenBank/DDBJ whole genome shotgun (WGS) entry which is preliminary data.</text>
</comment>
<gene>
    <name evidence="1" type="ORF">L1987_21145</name>
</gene>
<dbReference type="EMBL" id="CM042024">
    <property type="protein sequence ID" value="KAI3811422.1"/>
    <property type="molecule type" value="Genomic_DNA"/>
</dbReference>
<proteinExistence type="predicted"/>
<reference evidence="1 2" key="2">
    <citation type="journal article" date="2022" name="Mol. Ecol. Resour.">
        <title>The genomes of chicory, endive, great burdock and yacon provide insights into Asteraceae paleo-polyploidization history and plant inulin production.</title>
        <authorList>
            <person name="Fan W."/>
            <person name="Wang S."/>
            <person name="Wang H."/>
            <person name="Wang A."/>
            <person name="Jiang F."/>
            <person name="Liu H."/>
            <person name="Zhao H."/>
            <person name="Xu D."/>
            <person name="Zhang Y."/>
        </authorList>
    </citation>
    <scope>NUCLEOTIDE SEQUENCE [LARGE SCALE GENOMIC DNA]</scope>
    <source>
        <strain evidence="2">cv. Yunnan</strain>
        <tissue evidence="1">Leaves</tissue>
    </source>
</reference>
<accession>A0ACB9IWN3</accession>
<keyword evidence="2" id="KW-1185">Reference proteome</keyword>
<name>A0ACB9IWN3_9ASTR</name>
<sequence>MNHVLQEDLQHTSRLPVDETVDTFNATTPCETTDRWLRDPLDVVTENFPVTLRSSFTQFLASFSPSRHFSFFSLEIELNWKIVLLEDVAMILGIYNGVWNFLLLVRCVLSVGLKWRWWEEDRTMRILIAQPPSSIRLSEAHFDGGNLCS</sequence>
<protein>
    <submittedName>
        <fullName evidence="1">Uncharacterized protein</fullName>
    </submittedName>
</protein>
<evidence type="ECO:0000313" key="2">
    <source>
        <dbReference type="Proteomes" id="UP001056120"/>
    </source>
</evidence>
<evidence type="ECO:0000313" key="1">
    <source>
        <dbReference type="EMBL" id="KAI3811422.1"/>
    </source>
</evidence>
<dbReference type="Proteomes" id="UP001056120">
    <property type="component" value="Linkage Group LG07"/>
</dbReference>